<proteinExistence type="predicted"/>
<name>A0ABQ8C748_BRANA</name>
<accession>A0ABQ8C748</accession>
<keyword evidence="2" id="KW-1185">Reference proteome</keyword>
<reference evidence="1 2" key="1">
    <citation type="submission" date="2021-05" db="EMBL/GenBank/DDBJ databases">
        <title>Genome Assembly of Synthetic Allotetraploid Brassica napus Reveals Homoeologous Exchanges between Subgenomes.</title>
        <authorList>
            <person name="Davis J.T."/>
        </authorList>
    </citation>
    <scope>NUCLEOTIDE SEQUENCE [LARGE SCALE GENOMIC DNA]</scope>
    <source>
        <strain evidence="2">cv. Da-Ae</strain>
        <tissue evidence="1">Seedling</tissue>
    </source>
</reference>
<evidence type="ECO:0000313" key="2">
    <source>
        <dbReference type="Proteomes" id="UP000824890"/>
    </source>
</evidence>
<dbReference type="EMBL" id="JAGKQM010000009">
    <property type="protein sequence ID" value="KAH0912870.1"/>
    <property type="molecule type" value="Genomic_DNA"/>
</dbReference>
<comment type="caution">
    <text evidence="1">The sequence shown here is derived from an EMBL/GenBank/DDBJ whole genome shotgun (WGS) entry which is preliminary data.</text>
</comment>
<protein>
    <submittedName>
        <fullName evidence="1">Uncharacterized protein</fullName>
    </submittedName>
</protein>
<dbReference type="Proteomes" id="UP000824890">
    <property type="component" value="Unassembled WGS sequence"/>
</dbReference>
<gene>
    <name evidence="1" type="ORF">HID58_036191</name>
</gene>
<evidence type="ECO:0000313" key="1">
    <source>
        <dbReference type="EMBL" id="KAH0912870.1"/>
    </source>
</evidence>
<organism evidence="1 2">
    <name type="scientific">Brassica napus</name>
    <name type="common">Rape</name>
    <dbReference type="NCBI Taxonomy" id="3708"/>
    <lineage>
        <taxon>Eukaryota</taxon>
        <taxon>Viridiplantae</taxon>
        <taxon>Streptophyta</taxon>
        <taxon>Embryophyta</taxon>
        <taxon>Tracheophyta</taxon>
        <taxon>Spermatophyta</taxon>
        <taxon>Magnoliopsida</taxon>
        <taxon>eudicotyledons</taxon>
        <taxon>Gunneridae</taxon>
        <taxon>Pentapetalae</taxon>
        <taxon>rosids</taxon>
        <taxon>malvids</taxon>
        <taxon>Brassicales</taxon>
        <taxon>Brassicaceae</taxon>
        <taxon>Brassiceae</taxon>
        <taxon>Brassica</taxon>
    </lineage>
</organism>
<sequence length="81" mass="8811">MARRDRVRRRPREAMMRRKSLEVSDISGWLLLGTLAMMCSMRTSGNDSKEVTSSGCSCGFLFGAPPLSPSGMSEITAIVAV</sequence>